<dbReference type="GO" id="GO:0005524">
    <property type="term" value="F:ATP binding"/>
    <property type="evidence" value="ECO:0007669"/>
    <property type="project" value="UniProtKB-KW"/>
</dbReference>
<evidence type="ECO:0000256" key="3">
    <source>
        <dbReference type="ARBA" id="ARBA00022741"/>
    </source>
</evidence>
<feature type="domain" description="AMP-dependent synthetase/ligase" evidence="6">
    <location>
        <begin position="105"/>
        <end position="513"/>
    </location>
</feature>
<dbReference type="GO" id="GO:0005783">
    <property type="term" value="C:endoplasmic reticulum"/>
    <property type="evidence" value="ECO:0007669"/>
    <property type="project" value="TreeGrafter"/>
</dbReference>
<evidence type="ECO:0000313" key="8">
    <source>
        <dbReference type="Proteomes" id="UP000078387"/>
    </source>
</evidence>
<keyword evidence="3" id="KW-0547">Nucleotide-binding</keyword>
<gene>
    <name evidence="7" type="ORF">CL6EHI_025090</name>
</gene>
<reference evidence="7 8" key="1">
    <citation type="submission" date="2016-05" db="EMBL/GenBank/DDBJ databases">
        <title>First whole genome sequencing of Entamoeba histolytica HM1:IMSS-clone-6.</title>
        <authorList>
            <person name="Mukherjee Avik.K."/>
            <person name="Izumyama S."/>
            <person name="Nakada-Tsukui K."/>
            <person name="Nozaki T."/>
        </authorList>
    </citation>
    <scope>NUCLEOTIDE SEQUENCE [LARGE SCALE GENOMIC DNA]</scope>
    <source>
        <strain evidence="7 8">HM1:IMSS clone 6</strain>
    </source>
</reference>
<dbReference type="VEuPathDB" id="AmoebaDB:EHI7A_102110"/>
<dbReference type="VEuPathDB" id="AmoebaDB:EHI_025090"/>
<evidence type="ECO:0000256" key="4">
    <source>
        <dbReference type="ARBA" id="ARBA00022840"/>
    </source>
</evidence>
<dbReference type="VEuPathDB" id="AmoebaDB:EHI8A_108850"/>
<dbReference type="GO" id="GO:0004467">
    <property type="term" value="F:long-chain fatty acid-CoA ligase activity"/>
    <property type="evidence" value="ECO:0007669"/>
    <property type="project" value="TreeGrafter"/>
</dbReference>
<dbReference type="OMA" id="WEWLASI"/>
<keyword evidence="4" id="KW-0067">ATP-binding</keyword>
<proteinExistence type="inferred from homology"/>
<evidence type="ECO:0000259" key="6">
    <source>
        <dbReference type="Pfam" id="PF00501"/>
    </source>
</evidence>
<organism evidence="7 8">
    <name type="scientific">Entamoeba histolytica</name>
    <dbReference type="NCBI Taxonomy" id="5759"/>
    <lineage>
        <taxon>Eukaryota</taxon>
        <taxon>Amoebozoa</taxon>
        <taxon>Evosea</taxon>
        <taxon>Archamoebae</taxon>
        <taxon>Mastigamoebida</taxon>
        <taxon>Entamoebidae</taxon>
        <taxon>Entamoeba</taxon>
    </lineage>
</organism>
<dbReference type="Proteomes" id="UP000078387">
    <property type="component" value="Unassembled WGS sequence"/>
</dbReference>
<dbReference type="EMBL" id="BDEQ01000001">
    <property type="protein sequence ID" value="GAT99082.1"/>
    <property type="molecule type" value="Genomic_DNA"/>
</dbReference>
<dbReference type="PANTHER" id="PTHR43272:SF83">
    <property type="entry name" value="ACYL-COA SYNTHETASE LONG-CHAIN, ISOFORM J"/>
    <property type="match status" value="1"/>
</dbReference>
<evidence type="ECO:0000256" key="2">
    <source>
        <dbReference type="ARBA" id="ARBA00022598"/>
    </source>
</evidence>
<comment type="similarity">
    <text evidence="1">Belongs to the ATP-dependent AMP-binding enzyme family.</text>
</comment>
<dbReference type="InterPro" id="IPR000873">
    <property type="entry name" value="AMP-dep_synth/lig_dom"/>
</dbReference>
<dbReference type="SUPFAM" id="SSF56801">
    <property type="entry name" value="Acetyl-CoA synthetase-like"/>
    <property type="match status" value="1"/>
</dbReference>
<name>A0A5K1UTK0_ENTHI</name>
<evidence type="ECO:0000313" key="7">
    <source>
        <dbReference type="EMBL" id="GAT99082.1"/>
    </source>
</evidence>
<evidence type="ECO:0000256" key="1">
    <source>
        <dbReference type="ARBA" id="ARBA00006432"/>
    </source>
</evidence>
<keyword evidence="5" id="KW-0812">Transmembrane</keyword>
<dbReference type="Gene3D" id="3.40.50.12780">
    <property type="entry name" value="N-terminal domain of ligase-like"/>
    <property type="match status" value="1"/>
</dbReference>
<keyword evidence="5" id="KW-0472">Membrane</keyword>
<evidence type="ECO:0000256" key="5">
    <source>
        <dbReference type="SAM" id="Phobius"/>
    </source>
</evidence>
<keyword evidence="2 7" id="KW-0436">Ligase</keyword>
<sequence>MIGIVVTSFIIVICTILFFLRKKPLPKEKFGCWVGEAHPHETRVRRDIIGKDKLIDRPDQGYTTLYQLIESFPTKGQDHLIGYREVIEKVPFKTVKTMVQGKEIEKTMYKYKMSDYKYMSDKQYYEYIHKLANGIYSLGYRKGDKIAIFCETRYEWMAFVLACACRGIIVVTVYATLGADAVDVALKETNVKGVLVSEETYEKTIQLDVYKSIKLISCDPLEDTTIPTLSSILDAPKVEDDIPKEEDIAMILYTSGTAKEPKGVVVLHKNLLCITYSYNHIMGYSNKTRYICYLPLAHIFELTIEFCNLVYGGCLGYSSQRTLTSTYMYDSECDMIAFQPSFMNGVPTVFNRIRKVVTDKIEKSSCIVRFLFNIAFQFKKKFYVDYQLRPRYLFIPFIKLFDSLVFKKIKEEIFGKTLFAVIMGGSPLSDDLQEYLQVILAGVDIMQGYGMTEACGPVSNMLHGDFAYKTIGVLYPHFEAKLIDVEDMGYTTDKEIPQGELLLRGPALFKEYFNRPEETKNSFTEDGWFKTGDIAQITPSGRIQIIDRKKNLVKQPCGEYISLEKVEMVYNLSKYCDMFCAIANQYYDFTVGLIVPNKQLMEEFALEKSIKLEDVFKNSEFHDIVMKSLREVDSSLSSHEKIKNFYLVEDEWSAENGILTAALKLKRNFIQKKYENVIKQLFN</sequence>
<dbReference type="InterPro" id="IPR042099">
    <property type="entry name" value="ANL_N_sf"/>
</dbReference>
<comment type="caution">
    <text evidence="7">The sequence shown here is derived from an EMBL/GenBank/DDBJ whole genome shotgun (WGS) entry which is preliminary data.</text>
</comment>
<dbReference type="Pfam" id="PF00501">
    <property type="entry name" value="AMP-binding"/>
    <property type="match status" value="1"/>
</dbReference>
<dbReference type="GO" id="GO:0005811">
    <property type="term" value="C:lipid droplet"/>
    <property type="evidence" value="ECO:0007669"/>
    <property type="project" value="TreeGrafter"/>
</dbReference>
<dbReference type="GO" id="GO:0035336">
    <property type="term" value="P:long-chain fatty-acyl-CoA metabolic process"/>
    <property type="evidence" value="ECO:0007669"/>
    <property type="project" value="TreeGrafter"/>
</dbReference>
<keyword evidence="5" id="KW-1133">Transmembrane helix</keyword>
<dbReference type="PANTHER" id="PTHR43272">
    <property type="entry name" value="LONG-CHAIN-FATTY-ACID--COA LIGASE"/>
    <property type="match status" value="1"/>
</dbReference>
<protein>
    <submittedName>
        <fullName evidence="7">Long-chain-fatty-acid--coa ligase putative</fullName>
    </submittedName>
</protein>
<accession>A0A5K1UTK0</accession>
<feature type="transmembrane region" description="Helical" evidence="5">
    <location>
        <begin position="6"/>
        <end position="21"/>
    </location>
</feature>
<dbReference type="VEuPathDB" id="AmoebaDB:KM1_176000"/>
<dbReference type="AlphaFoldDB" id="A0A5K1UTK0"/>
<dbReference type="GO" id="GO:0005886">
    <property type="term" value="C:plasma membrane"/>
    <property type="evidence" value="ECO:0007669"/>
    <property type="project" value="TreeGrafter"/>
</dbReference>
<dbReference type="VEuPathDB" id="AmoebaDB:EHI5A_148760"/>